<proteinExistence type="predicted"/>
<dbReference type="SUPFAM" id="SSF52317">
    <property type="entry name" value="Class I glutamine amidotransferase-like"/>
    <property type="match status" value="1"/>
</dbReference>
<dbReference type="SMART" id="SM00342">
    <property type="entry name" value="HTH_ARAC"/>
    <property type="match status" value="1"/>
</dbReference>
<keyword evidence="1" id="KW-0805">Transcription regulation</keyword>
<dbReference type="SUPFAM" id="SSF46689">
    <property type="entry name" value="Homeodomain-like"/>
    <property type="match status" value="2"/>
</dbReference>
<evidence type="ECO:0000313" key="6">
    <source>
        <dbReference type="Proteomes" id="UP001595799"/>
    </source>
</evidence>
<dbReference type="PROSITE" id="PS01124">
    <property type="entry name" value="HTH_ARAC_FAMILY_2"/>
    <property type="match status" value="1"/>
</dbReference>
<accession>A0ABV8UK59</accession>
<dbReference type="PANTHER" id="PTHR46796">
    <property type="entry name" value="HTH-TYPE TRANSCRIPTIONAL ACTIVATOR RHAS-RELATED"/>
    <property type="match status" value="1"/>
</dbReference>
<sequence length="318" mass="35274">MSTVRYGLFILPGFDLVSFSVCCETLRLANDVARQKLYSWEVVTGSGQAVESASRIPVSGRSLAGESTDYDRLVVFAGNQATSYANRNVFDWLRQLSRRGCLLGGVDAGVWVLARAGLLGGYRFALGSGYHLAFRETFDLVPEPAHPFVLDRERLTWAGGGSAFEAMFEQLRQDHGRTLSSSVARSSRYPVLPETPEPQSTALPEKLATCLEIMKQNIEEPLSSAELAAAVGLSVRHLERLFHGTFQAAPQKVYRSLRLQEARRLVHFTELSITEISIATGFDSCSHFARCFRGEFDMTPSSWRRSRKGQRVEVEAGL</sequence>
<evidence type="ECO:0000256" key="3">
    <source>
        <dbReference type="ARBA" id="ARBA00023163"/>
    </source>
</evidence>
<gene>
    <name evidence="5" type="ORF">ACFOW6_05510</name>
</gene>
<keyword evidence="3" id="KW-0804">Transcription</keyword>
<dbReference type="Gene3D" id="1.10.10.60">
    <property type="entry name" value="Homeodomain-like"/>
    <property type="match status" value="1"/>
</dbReference>
<comment type="caution">
    <text evidence="5">The sequence shown here is derived from an EMBL/GenBank/DDBJ whole genome shotgun (WGS) entry which is preliminary data.</text>
</comment>
<dbReference type="InterPro" id="IPR050204">
    <property type="entry name" value="AraC_XylS_family_regulators"/>
</dbReference>
<evidence type="ECO:0000313" key="5">
    <source>
        <dbReference type="EMBL" id="MFC4350995.1"/>
    </source>
</evidence>
<dbReference type="InterPro" id="IPR020449">
    <property type="entry name" value="Tscrpt_reg_AraC-type_HTH"/>
</dbReference>
<dbReference type="EMBL" id="JBHSCW010000003">
    <property type="protein sequence ID" value="MFC4350995.1"/>
    <property type="molecule type" value="Genomic_DNA"/>
</dbReference>
<reference evidence="6" key="1">
    <citation type="journal article" date="2019" name="Int. J. Syst. Evol. Microbiol.">
        <title>The Global Catalogue of Microorganisms (GCM) 10K type strain sequencing project: providing services to taxonomists for standard genome sequencing and annotation.</title>
        <authorList>
            <consortium name="The Broad Institute Genomics Platform"/>
            <consortium name="The Broad Institute Genome Sequencing Center for Infectious Disease"/>
            <person name="Wu L."/>
            <person name="Ma J."/>
        </authorList>
    </citation>
    <scope>NUCLEOTIDE SEQUENCE [LARGE SCALE GENOMIC DNA]</scope>
    <source>
        <strain evidence="6">CECT 8472</strain>
    </source>
</reference>
<dbReference type="Gene3D" id="3.40.50.880">
    <property type="match status" value="1"/>
</dbReference>
<dbReference type="CDD" id="cd03136">
    <property type="entry name" value="GATase1_AraC_ArgR_like"/>
    <property type="match status" value="1"/>
</dbReference>
<dbReference type="InterPro" id="IPR018060">
    <property type="entry name" value="HTH_AraC"/>
</dbReference>
<dbReference type="InterPro" id="IPR029062">
    <property type="entry name" value="Class_I_gatase-like"/>
</dbReference>
<dbReference type="PRINTS" id="PR00032">
    <property type="entry name" value="HTHARAC"/>
</dbReference>
<feature type="domain" description="HTH araC/xylS-type" evidence="4">
    <location>
        <begin position="208"/>
        <end position="306"/>
    </location>
</feature>
<evidence type="ECO:0000256" key="2">
    <source>
        <dbReference type="ARBA" id="ARBA00023125"/>
    </source>
</evidence>
<organism evidence="5 6">
    <name type="scientific">Fodinicurvata halophila</name>
    <dbReference type="NCBI Taxonomy" id="1419723"/>
    <lineage>
        <taxon>Bacteria</taxon>
        <taxon>Pseudomonadati</taxon>
        <taxon>Pseudomonadota</taxon>
        <taxon>Alphaproteobacteria</taxon>
        <taxon>Rhodospirillales</taxon>
        <taxon>Rhodovibrionaceae</taxon>
        <taxon>Fodinicurvata</taxon>
    </lineage>
</organism>
<keyword evidence="2" id="KW-0238">DNA-binding</keyword>
<name>A0ABV8UK59_9PROT</name>
<evidence type="ECO:0000259" key="4">
    <source>
        <dbReference type="PROSITE" id="PS01124"/>
    </source>
</evidence>
<evidence type="ECO:0000256" key="1">
    <source>
        <dbReference type="ARBA" id="ARBA00023015"/>
    </source>
</evidence>
<keyword evidence="6" id="KW-1185">Reference proteome</keyword>
<dbReference type="Proteomes" id="UP001595799">
    <property type="component" value="Unassembled WGS sequence"/>
</dbReference>
<dbReference type="InterPro" id="IPR009057">
    <property type="entry name" value="Homeodomain-like_sf"/>
</dbReference>
<protein>
    <submittedName>
        <fullName evidence="5">GlxA family transcriptional regulator</fullName>
    </submittedName>
</protein>
<dbReference type="RefSeq" id="WP_382421337.1">
    <property type="nucleotide sequence ID" value="NZ_JBHSCW010000003.1"/>
</dbReference>
<dbReference type="Pfam" id="PF12833">
    <property type="entry name" value="HTH_18"/>
    <property type="match status" value="1"/>
</dbReference>